<dbReference type="SUPFAM" id="SSF53901">
    <property type="entry name" value="Thiolase-like"/>
    <property type="match status" value="2"/>
</dbReference>
<dbReference type="SMART" id="SM00829">
    <property type="entry name" value="PKS_ER"/>
    <property type="match status" value="1"/>
</dbReference>
<dbReference type="SUPFAM" id="SSF53474">
    <property type="entry name" value="alpha/beta-Hydrolases"/>
    <property type="match status" value="1"/>
</dbReference>
<dbReference type="VEuPathDB" id="VectorBase:AFUN008918"/>
<protein>
    <submittedName>
        <fullName evidence="8">Uncharacterized protein</fullName>
    </submittedName>
</protein>
<dbReference type="CDD" id="cd05195">
    <property type="entry name" value="enoyl_red"/>
    <property type="match status" value="1"/>
</dbReference>
<feature type="domain" description="PKS/mFAS DH" evidence="7">
    <location>
        <begin position="764"/>
        <end position="1023"/>
    </location>
</feature>
<dbReference type="GO" id="GO:0006633">
    <property type="term" value="P:fatty acid biosynthetic process"/>
    <property type="evidence" value="ECO:0007669"/>
    <property type="project" value="InterPro"/>
</dbReference>
<evidence type="ECO:0000256" key="1">
    <source>
        <dbReference type="ARBA" id="ARBA00022450"/>
    </source>
</evidence>
<feature type="active site" description="Proton donor; for dehydratase activity" evidence="4">
    <location>
        <position position="946"/>
    </location>
</feature>
<dbReference type="Pfam" id="PF00109">
    <property type="entry name" value="ketoacyl-synt"/>
    <property type="match status" value="2"/>
</dbReference>
<dbReference type="STRING" id="62324.A0A182RRM2"/>
<name>A0A182RRM2_ANOFN</name>
<dbReference type="InterPro" id="IPR018201">
    <property type="entry name" value="Ketoacyl_synth_AS"/>
</dbReference>
<dbReference type="Gene3D" id="3.40.47.10">
    <property type="match status" value="2"/>
</dbReference>
<keyword evidence="3 5" id="KW-0808">Transferase</keyword>
<dbReference type="InterPro" id="IPR032821">
    <property type="entry name" value="PKS_assoc"/>
</dbReference>
<evidence type="ECO:0000259" key="6">
    <source>
        <dbReference type="PROSITE" id="PS52004"/>
    </source>
</evidence>
<feature type="active site" description="Proton acceptor; for dehydratase activity" evidence="4">
    <location>
        <position position="799"/>
    </location>
</feature>
<proteinExistence type="inferred from homology"/>
<feature type="active site" description="Proton donor; for dehydratase activity" evidence="4">
    <location>
        <position position="2693"/>
    </location>
</feature>
<dbReference type="PROSITE" id="PS00606">
    <property type="entry name" value="KS3_1"/>
    <property type="match status" value="2"/>
</dbReference>
<feature type="active site" description="Proton acceptor; for dehydratase activity" evidence="4">
    <location>
        <position position="2546"/>
    </location>
</feature>
<dbReference type="VEuPathDB" id="VectorBase:AFUN2_008453"/>
<dbReference type="Pfam" id="PF02801">
    <property type="entry name" value="Ketoacyl-synt_C"/>
    <property type="match status" value="2"/>
</dbReference>
<dbReference type="Pfam" id="PF21149">
    <property type="entry name" value="FAS_pseudo-KR"/>
    <property type="match status" value="1"/>
</dbReference>
<dbReference type="InterPro" id="IPR016035">
    <property type="entry name" value="Acyl_Trfase/lysoPLipase"/>
</dbReference>
<dbReference type="InterPro" id="IPR011032">
    <property type="entry name" value="GroES-like_sf"/>
</dbReference>
<dbReference type="InterPro" id="IPR049391">
    <property type="entry name" value="FAS_pseudo-KR"/>
</dbReference>
<dbReference type="PANTHER" id="PTHR43775">
    <property type="entry name" value="FATTY ACID SYNTHASE"/>
    <property type="match status" value="1"/>
</dbReference>
<dbReference type="Gene3D" id="3.90.180.10">
    <property type="entry name" value="Medium-chain alcohol dehydrogenases, catalytic domain"/>
    <property type="match status" value="1"/>
</dbReference>
<dbReference type="PANTHER" id="PTHR43775:SF23">
    <property type="entry name" value="FATTY ACID SYNTHASE 3"/>
    <property type="match status" value="1"/>
</dbReference>
<keyword evidence="2" id="KW-0597">Phosphoprotein</keyword>
<dbReference type="InterPro" id="IPR001227">
    <property type="entry name" value="Ac_transferase_dom_sf"/>
</dbReference>
<feature type="domain" description="PKS/mFAS DH" evidence="7">
    <location>
        <begin position="2511"/>
        <end position="2725"/>
    </location>
</feature>
<dbReference type="VEuPathDB" id="VectorBase:AFUN2_009668"/>
<dbReference type="Gene3D" id="3.40.366.10">
    <property type="entry name" value="Malonyl-Coenzyme A Acyl Carrier Protein, domain 2"/>
    <property type="match status" value="2"/>
</dbReference>
<organism evidence="8">
    <name type="scientific">Anopheles funestus</name>
    <name type="common">African malaria mosquito</name>
    <dbReference type="NCBI Taxonomy" id="62324"/>
    <lineage>
        <taxon>Eukaryota</taxon>
        <taxon>Metazoa</taxon>
        <taxon>Ecdysozoa</taxon>
        <taxon>Arthropoda</taxon>
        <taxon>Hexapoda</taxon>
        <taxon>Insecta</taxon>
        <taxon>Pterygota</taxon>
        <taxon>Neoptera</taxon>
        <taxon>Endopterygota</taxon>
        <taxon>Diptera</taxon>
        <taxon>Nematocera</taxon>
        <taxon>Culicoidea</taxon>
        <taxon>Culicidae</taxon>
        <taxon>Anophelinae</taxon>
        <taxon>Anopheles</taxon>
    </lineage>
</organism>
<evidence type="ECO:0000256" key="2">
    <source>
        <dbReference type="ARBA" id="ARBA00022553"/>
    </source>
</evidence>
<feature type="region of interest" description="N-terminal hotdog fold" evidence="4">
    <location>
        <begin position="2511"/>
        <end position="2634"/>
    </location>
</feature>
<dbReference type="VEuPathDB" id="VectorBase:AFUN2_006231"/>
<comment type="similarity">
    <text evidence="5">Belongs to the thiolase-like superfamily. Beta-ketoacyl-ACP synthases family.</text>
</comment>
<dbReference type="InterPro" id="IPR014030">
    <property type="entry name" value="Ketoacyl_synth_N"/>
</dbReference>
<dbReference type="Gene3D" id="3.10.129.110">
    <property type="entry name" value="Polyketide synthase dehydratase"/>
    <property type="match status" value="2"/>
</dbReference>
<reference evidence="8" key="1">
    <citation type="submission" date="2020-05" db="UniProtKB">
        <authorList>
            <consortium name="EnsemblMetazoa"/>
        </authorList>
    </citation>
    <scope>IDENTIFICATION</scope>
    <source>
        <strain evidence="8">FUMOZ</strain>
    </source>
</reference>
<dbReference type="CDD" id="cd00833">
    <property type="entry name" value="PKS"/>
    <property type="match status" value="2"/>
</dbReference>
<dbReference type="SUPFAM" id="SSF52151">
    <property type="entry name" value="FabD/lysophospholipase-like"/>
    <property type="match status" value="2"/>
</dbReference>
<feature type="domain" description="Ketosynthase family 3 (KS3)" evidence="6">
    <location>
        <begin position="20"/>
        <end position="426"/>
    </location>
</feature>
<evidence type="ECO:0000259" key="7">
    <source>
        <dbReference type="PROSITE" id="PS52019"/>
    </source>
</evidence>
<feature type="region of interest" description="N-terminal hotdog fold" evidence="4">
    <location>
        <begin position="764"/>
        <end position="886"/>
    </location>
</feature>
<dbReference type="InterPro" id="IPR042104">
    <property type="entry name" value="PKS_dehydratase_sf"/>
</dbReference>
<dbReference type="InterPro" id="IPR020841">
    <property type="entry name" value="PKS_Beta-ketoAc_synthase_dom"/>
</dbReference>
<dbReference type="PROSITE" id="PS52004">
    <property type="entry name" value="KS3_2"/>
    <property type="match status" value="2"/>
</dbReference>
<dbReference type="Pfam" id="PF16197">
    <property type="entry name" value="KAsynt_C_assoc"/>
    <property type="match status" value="2"/>
</dbReference>
<dbReference type="InterPro" id="IPR029058">
    <property type="entry name" value="AB_hydrolase_fold"/>
</dbReference>
<dbReference type="PROSITE" id="PS52019">
    <property type="entry name" value="PKS_MFAS_DH"/>
    <property type="match status" value="2"/>
</dbReference>
<dbReference type="InterPro" id="IPR014031">
    <property type="entry name" value="Ketoacyl_synth_C"/>
</dbReference>
<dbReference type="InterPro" id="IPR013149">
    <property type="entry name" value="ADH-like_C"/>
</dbReference>
<dbReference type="InterPro" id="IPR036291">
    <property type="entry name" value="NAD(P)-bd_dom_sf"/>
</dbReference>
<dbReference type="InterPro" id="IPR016039">
    <property type="entry name" value="Thiolase-like"/>
</dbReference>
<dbReference type="Pfam" id="PF00107">
    <property type="entry name" value="ADH_zinc_N"/>
    <property type="match status" value="1"/>
</dbReference>
<feature type="region of interest" description="C-terminal hotdog fold" evidence="4">
    <location>
        <begin position="2644"/>
        <end position="2725"/>
    </location>
</feature>
<evidence type="ECO:0000256" key="3">
    <source>
        <dbReference type="ARBA" id="ARBA00022679"/>
    </source>
</evidence>
<dbReference type="GO" id="GO:0004312">
    <property type="term" value="F:fatty acid synthase activity"/>
    <property type="evidence" value="ECO:0007669"/>
    <property type="project" value="TreeGrafter"/>
</dbReference>
<evidence type="ECO:0000313" key="8">
    <source>
        <dbReference type="EnsemblMetazoa" id="AFUN008918-PA"/>
    </source>
</evidence>
<feature type="domain" description="Ketosynthase family 3 (KS3)" evidence="6">
    <location>
        <begin position="1778"/>
        <end position="2184"/>
    </location>
</feature>
<feature type="region of interest" description="C-terminal hotdog fold" evidence="4">
    <location>
        <begin position="897"/>
        <end position="1023"/>
    </location>
</feature>
<dbReference type="SMART" id="SM00825">
    <property type="entry name" value="PKS_KS"/>
    <property type="match status" value="2"/>
</dbReference>
<dbReference type="InterPro" id="IPR020843">
    <property type="entry name" value="ER"/>
</dbReference>
<dbReference type="InterPro" id="IPR050091">
    <property type="entry name" value="PKS_NRPS_Biosynth_Enz"/>
</dbReference>
<sequence length="2725" mass="302760">MHPSKPSTSAVSKCTPITSDDSIVISGIAGKYPRSDSVEHFAENLYNKVDLVDDKEDRWRHLYAGIPKRLGKLNNLGKFDAEFFNSGFQETHTMDPQQRLLLEHCYEALLDAGLHPDDIKGTRTGVFVGVSIAETEIYWTYKKTKSPYNRSILGFVRSMLATKIAYALDLKGPAMAVDTACSSSMYALDWACKAIRQGQCDAAIVAGTNLTLHPYITLQFALLGVLAADGYCRPFDKNASGYSRSEANAVILLQKAKDAKRIYAHVVNTKTNCDGYKLEGITFPSNKVQKQLLDELYSEVPYDPKDISYVEAHSTGTVVGDPEECDAIEKVFCPDRTEPLLVGSVKSNIGHSEAAAGICSVTKCIIAMQNCIIPPNINYTEPRTDVPSLLNGKLKVVDQSTPLVGPLVAVNSFGFGGANAHALLHNCTKPKINGGCPMDALPRLVIWSGRTIAAVDNFLDSLAGKGYDAELYALTHNIQRKEIPKMTTKGYVIFGGRKDGNAVQLYKAVSTTIPKKYKIPSLTLVFGPLENNWKSTVDAFKQFPEFATSTKECLHAIRECGFDAFDHTMQTDDPIHRILWTFITQVGVYRVLAKCGLSFDQYAGYAAGQITCAHLDGVLSLQDALRVAYAQGYIIRAHHTEKSSSSSIASNKPLNVKLAAALKPLRLQAASPKWFNPCQLKTFDMYDPKVTASLLKTLGNETIILQPLNDSVKTPNEVVISFLKTLGEVFQKGHQINLLSLYPSVEFPVSQGTSMISSLLEWDHSADWHVTNFRTTRMVDQSTTEYTISLSEQDYIAGHCIDGRILIPATGYLFYVWDSFSGKMGIIPEEMPVEFSDIEFLRATTLVGDQQVTLTVDLNEITGHFEVREGTALVVTGRIQALTNYKPPVIEHKKSSAVMLPSKDFYKELRLRGYHYGGFFRSVLESAADGSYAKIEWKFNWTALLDCILQVAIIAVDSRSLVIPTRIDSIKIDPIQHKGTDQSLGNEVPSYNVRFDPELNLLQCGAIEIRGLNASTIARRLPPGVPVLESYKFQPYYPQNTVQPATAVSTIVQTILENQATILFSVTEIHSKTRDPIISLFGDAIGDLPLVKAHLTLLSTAKPEPIPNVTISEDKLMKQRNVLLLICENLFNDDEFISDAINSLSDQGFILLREAEGYRLQDSHRRLQLVSTIPIEGETYLLLQQKKSAMSTSVDSHVIKISSNDTTHNWLLELKQEVKTKPIILYAQNDPSSGIIGLVNCIRKEPSVQTVSCFFIDDPNAPPFDASNAFYKDQIELGLAINVYRNGQWGSYRHFKLLEEPRYESTTNHCFANCVKPGDLSSFTWMVGPLSEQPPSSPLVRVVYSSLNFKDVMIATGRLTIETFCTDRLQQECILGFEYSGVTATGKRVMGIIPAGSMATIIEADSLFTLDVPDECTLEQAATIPTVYATVYAAFFICSHIRKGNSILIHAGTGGIGLAAIRVCLAYGLEVFTTVSTKEKREFLLSYFPELNPNNIGNSRDISFETLIKERTNGRGVDFVLNSLSEEKLQASIRCLAKGGHFLEIGNVCSPAWIKIASEINAPTFMLQTFANATDEQTIPGIVDTVFDEMFETVFAKAEQFLVIGYSFGSLLALEIVKRLEARSLRGKLMLIDGSPLYLQRFASHHLSGFDDEHLQMAILTLVLSFALPSVSNEIVSTIMSEATYENRVSKMLDIGRESNPFSEDYTRKMMRVLFYRLKAAMNMSTDVKEKLVSSLVLVRSGTISEIEEDYGLSEFTHAFAYAMKTVNCSAIEPIESESSIVISGIAGKYPRSDNVQEFADNLFNKVDLVDDKEDRWRHTHPDIPKRLGKLNNLEKFDADLFGYSLQDAHTMDPQHRLLLEHCYEAVLDAGLHLDDLRGTKTGVFIGCSFSENETYWTYKKTRMPYKKLMLGFTRSMLALKVAYALDLKGPAMTMDTACSSSMYALDWACKAIRQGQCDAAIVAGTNLTLHPYITLQFALLGVLAADGYCRPFDKNASGYSRSEANAVILLQKAKDAKRIYAHVVNTKTNCDGYKLEGITFPSNKVQKQLLDELYSEVPYDPKDISYVEAHSTGTVVGDPEECDAIEKVFCPNRNRPLLVGSVKSNIGHSEPAAGICSITKCIIAIQTNLIPPNIHYTEPRKDVPALLNGQLKVVDEVTPLDGPLVAVNSFGFGGANAHALLHAYTGKKVSSDQPFDELPRLVVWSGRTIEAVDHFLEGIAKHNFDPELYALTHNIQRKGHAKMNNRGYAILTRRDDGPLLLCRRISKARKVLPKFAIVFGQMDYDWQTTLRAFKKFPLFKSSVEQCLSLLRLRSMSTFQGSKSDHQRTVWTLIVQISVYHTLKASGLVDQYGGYSIGQITCAYIDGVLSLSDAIRVAFTHGVLLGAYPNPETFNYRDIITDKDLNAKLASVLQSFLFRPTSGKLLPPCCFRIYDPKTSAKIFNTIDSDAIVLQPLPSIQSTDNIVKSFLSTIGRAFVDGQHCQLLDLYPKVTFPVSLETPMIGPLIQWDHSVDWHVANFRTKKLVGQVSNHYTVSLAEQEYIAGHCIDGRVLIPATEYLYIVWDSFTSKTGTIPNEVTVEFTEIEFLRATTITSNQVITLLVEINDISGHFEVTEGSTLVVKGCIQRLNQFKLRPIQQRTTQAVTLPTKDFYKELRLRGYHYGGFFKSVMESASDGSLAKIEWKDNWTALLDCMLQVAITAVDSRSLVIPTRIDSIKIDPIQQK</sequence>
<dbReference type="SUPFAM" id="SSF50129">
    <property type="entry name" value="GroES-like"/>
    <property type="match status" value="1"/>
</dbReference>
<dbReference type="GO" id="GO:0016491">
    <property type="term" value="F:oxidoreductase activity"/>
    <property type="evidence" value="ECO:0007669"/>
    <property type="project" value="InterPro"/>
</dbReference>
<keyword evidence="1" id="KW-0596">Phosphopantetheine</keyword>
<dbReference type="Gene3D" id="3.40.50.720">
    <property type="entry name" value="NAD(P)-binding Rossmann-like Domain"/>
    <property type="match status" value="1"/>
</dbReference>
<dbReference type="SUPFAM" id="SSF51735">
    <property type="entry name" value="NAD(P)-binding Rossmann-fold domains"/>
    <property type="match status" value="1"/>
</dbReference>
<dbReference type="EnsemblMetazoa" id="AFUN008918-RA">
    <property type="protein sequence ID" value="AFUN008918-PA"/>
    <property type="gene ID" value="AFUN008918"/>
</dbReference>
<dbReference type="InterPro" id="IPR049900">
    <property type="entry name" value="PKS_mFAS_DH"/>
</dbReference>
<evidence type="ECO:0000256" key="4">
    <source>
        <dbReference type="PROSITE-ProRule" id="PRU01363"/>
    </source>
</evidence>
<dbReference type="Gene3D" id="3.30.70.3290">
    <property type="match status" value="4"/>
</dbReference>
<evidence type="ECO:0000256" key="5">
    <source>
        <dbReference type="RuleBase" id="RU003694"/>
    </source>
</evidence>
<dbReference type="GO" id="GO:0004315">
    <property type="term" value="F:3-oxoacyl-[acyl-carrier-protein] synthase activity"/>
    <property type="evidence" value="ECO:0007669"/>
    <property type="project" value="InterPro"/>
</dbReference>
<accession>A0A182RRM2</accession>